<dbReference type="AlphaFoldDB" id="A0A150J4N5"/>
<evidence type="ECO:0000313" key="1">
    <source>
        <dbReference type="EMBL" id="KYC52207.1"/>
    </source>
</evidence>
<comment type="caution">
    <text evidence="1">The sequence shown here is derived from an EMBL/GenBank/DDBJ whole genome shotgun (WGS) entry which is preliminary data.</text>
</comment>
<protein>
    <recommendedName>
        <fullName evidence="3">Terminase-like family protein</fullName>
    </recommendedName>
</protein>
<reference evidence="1 2" key="1">
    <citation type="journal article" date="2016" name="ISME J.">
        <title>Chasing the elusive Euryarchaeota class WSA2: genomes reveal a uniquely fastidious methyl-reducing methanogen.</title>
        <authorList>
            <person name="Nobu M.K."/>
            <person name="Narihiro T."/>
            <person name="Kuroda K."/>
            <person name="Mei R."/>
            <person name="Liu W.T."/>
        </authorList>
    </citation>
    <scope>NUCLEOTIDE SEQUENCE [LARGE SCALE GENOMIC DNA]</scope>
    <source>
        <strain evidence="1">U1lsi0528_Bin055</strain>
    </source>
</reference>
<gene>
    <name evidence="1" type="ORF">AMQ22_00934</name>
</gene>
<sequence length="498" mass="57198">MLNEEYIKLTEDKENFINYVVSPTFAKVHKDRNRFIFIMGPVSSGKSTGCIFHCFLNAQKQVPDRNGIRRSRYAIIRNTYPQLKTTTIKTWINWFKDKIKITYDIPVKGHINWALDDGTTLDIELVFMAIADSQDIEKLRSLELTGCHINEAGQLDREVFDMIKNRINRYPIDNTGSPCAVDPFIICDYNAVSTDHWLYKLAEEDRPEGFSFYRQPPAVLLHNGKYILNPDAENIKVVDEYGRTIHPGVTEDYYLTACMGTDPDMIYVNLMNNYGETRHGKPVYKDYDDSQHLATTSLRPLAGVPLVIGMDQGLKPAAVVTQQAADGTVLVLDEIVTDDCSIQEFCQDLLLPLINTKYKDYKNNYYVVCDPATVRRSMNDSKAGTDILKENGVVFRTAKTNSFIARKEAVTHFLRLHNKFKVDRSCFYIRKGFLSEYHYEPIRSASSDKFREVPEKNIYSNPHDALQYACMEYYHGGTRKRPKIFKKRYKAGSDIGGY</sequence>
<evidence type="ECO:0000313" key="2">
    <source>
        <dbReference type="Proteomes" id="UP000075398"/>
    </source>
</evidence>
<organism evidence="1 2">
    <name type="scientific">Candidatus Methanofastidiosum methylothiophilum</name>
    <dbReference type="NCBI Taxonomy" id="1705564"/>
    <lineage>
        <taxon>Archaea</taxon>
        <taxon>Methanobacteriati</taxon>
        <taxon>Methanobacteriota</taxon>
        <taxon>Stenosarchaea group</taxon>
        <taxon>Candidatus Methanofastidiosia</taxon>
        <taxon>Candidatus Methanofastidiosales</taxon>
        <taxon>Candidatus Methanofastidiosaceae</taxon>
        <taxon>Candidatus Methanofastidiosum</taxon>
    </lineage>
</organism>
<dbReference type="Gene3D" id="3.30.420.280">
    <property type="match status" value="1"/>
</dbReference>
<dbReference type="EMBL" id="LNGC01000030">
    <property type="protein sequence ID" value="KYC52207.1"/>
    <property type="molecule type" value="Genomic_DNA"/>
</dbReference>
<dbReference type="Gene3D" id="3.40.50.300">
    <property type="entry name" value="P-loop containing nucleotide triphosphate hydrolases"/>
    <property type="match status" value="1"/>
</dbReference>
<proteinExistence type="predicted"/>
<dbReference type="InterPro" id="IPR027417">
    <property type="entry name" value="P-loop_NTPase"/>
</dbReference>
<evidence type="ECO:0008006" key="3">
    <source>
        <dbReference type="Google" id="ProtNLM"/>
    </source>
</evidence>
<accession>A0A150J4N5</accession>
<name>A0A150J4N5_9EURY</name>
<dbReference type="Proteomes" id="UP000075398">
    <property type="component" value="Unassembled WGS sequence"/>
</dbReference>